<dbReference type="GO" id="GO:0036064">
    <property type="term" value="C:ciliary basal body"/>
    <property type="evidence" value="ECO:0007669"/>
    <property type="project" value="TreeGrafter"/>
</dbReference>
<evidence type="ECO:0000256" key="3">
    <source>
        <dbReference type="ARBA" id="ARBA00022737"/>
    </source>
</evidence>
<dbReference type="SUPFAM" id="SSF50978">
    <property type="entry name" value="WD40 repeat-like"/>
    <property type="match status" value="1"/>
</dbReference>
<gene>
    <name evidence="10" type="ORF">BESB_034780</name>
</gene>
<dbReference type="VEuPathDB" id="ToxoDB:BESB_034780"/>
<sequence length="1785" mass="192644">MRLPVSTCIPISPGPTGLPPVWTATHARVPLLAVCSSNSEEVHVISKHGAPIACIQHVEAANEGRASQLGRVSALTWHPRQTAVFVGWASGRVSCWRQEGGSSNPSEGLRGEGRVEAVDIRHKAPISGIAFSTAGRLCVSTDHAGAVVVSSVEAPERSPATFSTDCEYRQQSSVRFVAFRLRGSGSLGTHEKPTFFLTENSTVVYEADHRGLRSRRYTSTEPLVFVDYMAAADSLVIVSAQGCLTQLGLPDDGRPRVLLQSKLDGFSNPGLTPQFAWMDDASFAFITQDPIVRFWSFVTRESHVLSLHAETGDDSLAGDGPSSLAFSKRTNSLFVGTERGHIVRCRGRQAATSSDSAWESCELIHQEKDSCLGMTLFNNDDEILAICGKTAVRVVSWIQPAVAAHAGLLALQTGLTEITLFTESPRGQTYGAKSPPEASKDASSLSLSPPASASVSRPSPLSAKLTTGQPVTALSLNESTLAVVSASQVTVFTICQEQESLVASRLSSFETQGVTAAVTYVAGAATTLFLATPRGVSLTSLEGEERGLLRPRHLSEGSAPVPKLLWLDGHTLGMISEDNAVFVWTLGNGTPTLRSAGTVEAPLAGDKSMSVKSLTGARDGSKLAFILRKSRQIKCESQSRCAAVNGSGDARPLLDAESVRTEHMAPETTEDTLAIYDVASSSLRMYDPETLGSRMLSFLRWDERDSRLLAICVWRLSHASDGAPRLETPVAPTFSGEGGALRPHLLTYFIDKDGDVAQQECIPSFITARRPNSASLSAPRKHGNFWTALGLSDDPGAAPDNQGGALHVQHLLPLSVATPFLSFVYFEPAFGAANLSASLLGHRQSVEGAGTDDLKRDSWTLTRASDAQIRRREPSPSEGGLTGLKVAQRQLAFPVFVRRLMRDFRGLDVDVLPEAAISSIMDFSCHLAFNNTESVTYALNFDMPEGLRMELAKMSIRTRRLGIALKCLGKLKLPKLHAALRKAENEADEVKLALAAIHLGLHEEVEPLYRSCGRLDLLQTWLQANARWEDALLVAEDAGRLHALRTHALHSHYLENAGDWGNALHHLQLACPRPCAPSRGRGGPRASDPCRSRASSLPSDLLAGTASYSPSAGNGKEAAAEEGPCLPRLAADASGGLRPESPRVLRLAGRAGDVGAYLDRQADPHLYRWCGRLTEMQAWVAQDGAGASGAPASLRNPHSWSASLPSLPAAPRSCAGAAASGLQDGASREASLSPQTRRRKALLKQALEWYWRGNLLSHQVRVLCALDQLDAARKICTDSGDKGASLVLAHELERRGHVRDAVRFYTNAGELRKALSLGQYDGLETDLMAAALNAGQDDMVAAAICFYERREYEKAVALFRKAGQLDTALQVCLTANLRESMRLLSEEATPSSDPLVIEACAKVLVEAGMIDRAIELLAKTKRFDAALHLCETRNVALSESLVNALTPSKEEAIYCLPAAVTSAGGSEGTSAEHSAESETDSDHQMITALEARRAVLIRLGELCLKQEMFHLACRSFTAAREKVAAVNCLLKTRDTEKLIYFANTARDPEVYVAAANYLQGLDHFADEALRGHIVSFYQKANAFPKLAAFYINLARREIEQYSAYGRALAALQESRSYLIHCPDAAKKIGLVDARIEIIDRYLDAKELCGEDPEGMIASLLSLLETPGAEKVLKLGDVFADMGRYYASVRDFPAVISVLKEMQQRNIPVLEYMSRDMVRNACAAVRSAVGDEPLSASRGTELGNTEFSSALAEGFKSGQETLPQLVDVKYSFDAPSSKVDSIREIE</sequence>
<dbReference type="InterPro" id="IPR015943">
    <property type="entry name" value="WD40/YVTN_repeat-like_dom_sf"/>
</dbReference>
<dbReference type="GeneID" id="40308459"/>
<keyword evidence="3" id="KW-0677">Repeat</keyword>
<feature type="domain" description="IFT140 first beta-propeller" evidence="7">
    <location>
        <begin position="186"/>
        <end position="354"/>
    </location>
</feature>
<dbReference type="InterPro" id="IPR056168">
    <property type="entry name" value="TPR_IF140/IFT172/WDR19"/>
</dbReference>
<dbReference type="InterPro" id="IPR056154">
    <property type="entry name" value="Beta-prop_IFT140_1st"/>
</dbReference>
<comment type="caution">
    <text evidence="10">The sequence shown here is derived from an EMBL/GenBank/DDBJ whole genome shotgun (WGS) entry which is preliminary data.</text>
</comment>
<proteinExistence type="predicted"/>
<evidence type="ECO:0000259" key="9">
    <source>
        <dbReference type="Pfam" id="PF24762"/>
    </source>
</evidence>
<feature type="compositionally biased region" description="Low complexity" evidence="6">
    <location>
        <begin position="442"/>
        <end position="462"/>
    </location>
</feature>
<evidence type="ECO:0000313" key="10">
    <source>
        <dbReference type="EMBL" id="PFH37020.1"/>
    </source>
</evidence>
<dbReference type="RefSeq" id="XP_029221029.1">
    <property type="nucleotide sequence ID" value="XM_029362064.1"/>
</dbReference>
<dbReference type="Pfam" id="PF23383">
    <property type="entry name" value="Beta-prop_IFT140_1st"/>
    <property type="match status" value="1"/>
</dbReference>
<dbReference type="OrthoDB" id="333116at2759"/>
<comment type="subcellular location">
    <subcellularLocation>
        <location evidence="1">Cell projection</location>
        <location evidence="1">Cilium</location>
    </subcellularLocation>
</comment>
<reference evidence="10 11" key="1">
    <citation type="submission" date="2017-09" db="EMBL/GenBank/DDBJ databases">
        <title>Genome sequencing of Besnoitia besnoiti strain Bb-Ger1.</title>
        <authorList>
            <person name="Schares G."/>
            <person name="Venepally P."/>
            <person name="Lorenzi H.A."/>
        </authorList>
    </citation>
    <scope>NUCLEOTIDE SEQUENCE [LARGE SCALE GENOMIC DNA]</scope>
    <source>
        <strain evidence="10 11">Bb-Ger1</strain>
    </source>
</reference>
<keyword evidence="11" id="KW-1185">Reference proteome</keyword>
<dbReference type="GO" id="GO:0005930">
    <property type="term" value="C:axoneme"/>
    <property type="evidence" value="ECO:0007669"/>
    <property type="project" value="TreeGrafter"/>
</dbReference>
<feature type="domain" description="IF140 C-terminal TPR" evidence="8">
    <location>
        <begin position="1585"/>
        <end position="1702"/>
    </location>
</feature>
<dbReference type="Gene3D" id="1.25.40.10">
    <property type="entry name" value="Tetratricopeptide repeat domain"/>
    <property type="match status" value="1"/>
</dbReference>
<feature type="domain" description="IF140/IFT172/WDR19 TPR" evidence="9">
    <location>
        <begin position="1488"/>
        <end position="1576"/>
    </location>
</feature>
<dbReference type="SUPFAM" id="SSF48452">
    <property type="entry name" value="TPR-like"/>
    <property type="match status" value="1"/>
</dbReference>
<keyword evidence="5" id="KW-0966">Cell projection</keyword>
<evidence type="ECO:0000256" key="1">
    <source>
        <dbReference type="ARBA" id="ARBA00004138"/>
    </source>
</evidence>
<dbReference type="InterPro" id="IPR036322">
    <property type="entry name" value="WD40_repeat_dom_sf"/>
</dbReference>
<dbReference type="InterPro" id="IPR056156">
    <property type="entry name" value="TPR_IF140_C"/>
</dbReference>
<dbReference type="InterPro" id="IPR011990">
    <property type="entry name" value="TPR-like_helical_dom_sf"/>
</dbReference>
<keyword evidence="2" id="KW-0853">WD repeat</keyword>
<feature type="domain" description="IF140/IFT172/WDR19 TPR" evidence="9">
    <location>
        <begin position="1243"/>
        <end position="1452"/>
    </location>
</feature>
<feature type="region of interest" description="Disordered" evidence="6">
    <location>
        <begin position="426"/>
        <end position="462"/>
    </location>
</feature>
<evidence type="ECO:0000256" key="5">
    <source>
        <dbReference type="ARBA" id="ARBA00023273"/>
    </source>
</evidence>
<feature type="domain" description="IF140/IFT172/WDR19 TPR" evidence="9">
    <location>
        <begin position="949"/>
        <end position="1067"/>
    </location>
</feature>
<evidence type="ECO:0000256" key="4">
    <source>
        <dbReference type="ARBA" id="ARBA00023069"/>
    </source>
</evidence>
<evidence type="ECO:0000256" key="2">
    <source>
        <dbReference type="ARBA" id="ARBA00022574"/>
    </source>
</evidence>
<dbReference type="GO" id="GO:0035721">
    <property type="term" value="P:intraciliary retrograde transport"/>
    <property type="evidence" value="ECO:0007669"/>
    <property type="project" value="TreeGrafter"/>
</dbReference>
<name>A0A2A9MN15_BESBE</name>
<evidence type="ECO:0000256" key="6">
    <source>
        <dbReference type="SAM" id="MobiDB-lite"/>
    </source>
</evidence>
<dbReference type="Proteomes" id="UP000224006">
    <property type="component" value="Chromosome II"/>
</dbReference>
<dbReference type="PANTHER" id="PTHR15722:SF7">
    <property type="entry name" value="INTRAFLAGELLAR TRANSPORT PROTEIN 140 HOMOLOG"/>
    <property type="match status" value="1"/>
</dbReference>
<organism evidence="10 11">
    <name type="scientific">Besnoitia besnoiti</name>
    <name type="common">Apicomplexan protozoan</name>
    <dbReference type="NCBI Taxonomy" id="94643"/>
    <lineage>
        <taxon>Eukaryota</taxon>
        <taxon>Sar</taxon>
        <taxon>Alveolata</taxon>
        <taxon>Apicomplexa</taxon>
        <taxon>Conoidasida</taxon>
        <taxon>Coccidia</taxon>
        <taxon>Eucoccidiorida</taxon>
        <taxon>Eimeriorina</taxon>
        <taxon>Sarcocystidae</taxon>
        <taxon>Besnoitia</taxon>
    </lineage>
</organism>
<accession>A0A2A9MN15</accession>
<dbReference type="GO" id="GO:0030991">
    <property type="term" value="C:intraciliary transport particle A"/>
    <property type="evidence" value="ECO:0007669"/>
    <property type="project" value="TreeGrafter"/>
</dbReference>
<dbReference type="Gene3D" id="2.130.10.10">
    <property type="entry name" value="YVTN repeat-like/Quinoprotein amine dehydrogenase"/>
    <property type="match status" value="1"/>
</dbReference>
<keyword evidence="4" id="KW-0969">Cilium</keyword>
<evidence type="ECO:0000313" key="11">
    <source>
        <dbReference type="Proteomes" id="UP000224006"/>
    </source>
</evidence>
<evidence type="ECO:0008006" key="12">
    <source>
        <dbReference type="Google" id="ProtNLM"/>
    </source>
</evidence>
<evidence type="ECO:0000259" key="8">
    <source>
        <dbReference type="Pfam" id="PF24760"/>
    </source>
</evidence>
<dbReference type="Pfam" id="PF24762">
    <property type="entry name" value="TPR_IF140-IFT172"/>
    <property type="match status" value="3"/>
</dbReference>
<dbReference type="EMBL" id="NWUJ01000002">
    <property type="protein sequence ID" value="PFH37020.1"/>
    <property type="molecule type" value="Genomic_DNA"/>
</dbReference>
<dbReference type="KEGG" id="bbes:BESB_034780"/>
<protein>
    <recommendedName>
        <fullName evidence="12">Tetratricopeptide repeat-containing protein</fullName>
    </recommendedName>
</protein>
<dbReference type="Pfam" id="PF24760">
    <property type="entry name" value="TPR_IF140_C"/>
    <property type="match status" value="1"/>
</dbReference>
<dbReference type="STRING" id="94643.A0A2A9MN15"/>
<feature type="region of interest" description="Disordered" evidence="6">
    <location>
        <begin position="1075"/>
        <end position="1121"/>
    </location>
</feature>
<dbReference type="PANTHER" id="PTHR15722">
    <property type="entry name" value="IFT140/172-RELATED"/>
    <property type="match status" value="1"/>
</dbReference>
<evidence type="ECO:0000259" key="7">
    <source>
        <dbReference type="Pfam" id="PF23383"/>
    </source>
</evidence>